<feature type="compositionally biased region" description="Polar residues" evidence="1">
    <location>
        <begin position="40"/>
        <end position="49"/>
    </location>
</feature>
<protein>
    <recommendedName>
        <fullName evidence="3">DUF31 domain-containing protein</fullName>
    </recommendedName>
</protein>
<comment type="caution">
    <text evidence="4">The sequence shown here is derived from an EMBL/GenBank/DDBJ whole genome shotgun (WGS) entry which is preliminary data.</text>
</comment>
<dbReference type="AlphaFoldDB" id="A0A507SI20"/>
<dbReference type="Proteomes" id="UP000320801">
    <property type="component" value="Unassembled WGS sequence"/>
</dbReference>
<evidence type="ECO:0000313" key="5">
    <source>
        <dbReference type="Proteomes" id="UP000320801"/>
    </source>
</evidence>
<organism evidence="4 5">
    <name type="scientific">Mycoplasmopsis mucosicanis</name>
    <dbReference type="NCBI Taxonomy" id="458208"/>
    <lineage>
        <taxon>Bacteria</taxon>
        <taxon>Bacillati</taxon>
        <taxon>Mycoplasmatota</taxon>
        <taxon>Mycoplasmoidales</taxon>
        <taxon>Metamycoplasmataceae</taxon>
        <taxon>Mycoplasmopsis</taxon>
    </lineage>
</organism>
<accession>A0A507SI20</accession>
<gene>
    <name evidence="4" type="ORF">E1I18_02440</name>
</gene>
<feature type="domain" description="DUF31" evidence="3">
    <location>
        <begin position="354"/>
        <end position="746"/>
    </location>
</feature>
<feature type="signal peptide" evidence="2">
    <location>
        <begin position="1"/>
        <end position="22"/>
    </location>
</feature>
<proteinExistence type="predicted"/>
<dbReference type="InterPro" id="IPR022381">
    <property type="entry name" value="Uncharacterised_MG067"/>
</dbReference>
<dbReference type="Pfam" id="PF01732">
    <property type="entry name" value="Mycop_pep_DUF31"/>
    <property type="match status" value="1"/>
</dbReference>
<evidence type="ECO:0000313" key="4">
    <source>
        <dbReference type="EMBL" id="TQC51519.1"/>
    </source>
</evidence>
<dbReference type="InterPro" id="IPR022382">
    <property type="entry name" value="Mycoplasma_peptidase_DUF31"/>
</dbReference>
<evidence type="ECO:0000256" key="2">
    <source>
        <dbReference type="SAM" id="SignalP"/>
    </source>
</evidence>
<name>A0A507SI20_9BACT</name>
<evidence type="ECO:0000259" key="3">
    <source>
        <dbReference type="Pfam" id="PF01732"/>
    </source>
</evidence>
<feature type="region of interest" description="Disordered" evidence="1">
    <location>
        <begin position="26"/>
        <end position="52"/>
    </location>
</feature>
<reference evidence="4 5" key="1">
    <citation type="submission" date="2019-03" db="EMBL/GenBank/DDBJ databases">
        <title>Characterization of a novel Mycoplasma cynos real-time PCR assay.</title>
        <authorList>
            <person name="Tallmadge R.L."/>
            <person name="Mitchell P.K."/>
            <person name="Goodman L."/>
        </authorList>
    </citation>
    <scope>NUCLEOTIDE SEQUENCE [LARGE SCALE GENOMIC DNA]</scope>
    <source>
        <strain evidence="4 5">1642</strain>
    </source>
</reference>
<dbReference type="OrthoDB" id="393864at2"/>
<keyword evidence="2" id="KW-0732">Signal</keyword>
<dbReference type="NCBIfam" id="NF045842">
    <property type="entry name" value="MIP_near_MIB"/>
    <property type="match status" value="1"/>
</dbReference>
<dbReference type="EMBL" id="SMDN01000007">
    <property type="protein sequence ID" value="TQC51519.1"/>
    <property type="molecule type" value="Genomic_DNA"/>
</dbReference>
<evidence type="ECO:0000256" key="1">
    <source>
        <dbReference type="SAM" id="MobiDB-lite"/>
    </source>
</evidence>
<dbReference type="PRINTS" id="PR00840">
    <property type="entry name" value="Y06768FAMILY"/>
</dbReference>
<dbReference type="RefSeq" id="WP_141484012.1">
    <property type="nucleotide sequence ID" value="NZ_SMDN01000007.1"/>
</dbReference>
<feature type="chain" id="PRO_5021221802" description="DUF31 domain-containing protein" evidence="2">
    <location>
        <begin position="23"/>
        <end position="839"/>
    </location>
</feature>
<sequence>MRKRLFNLILASSSLSILSLAAAQCSPKKEDKTNEGGTKPGNSKTQPKTPEQAKELINEKLQQLSNEQKKEIQKQVQDSGDDVTKLNKVLSNINLQLSLNQEINSLEFLYSVKGNEVRDGSLANTYADGIDNPNDVYVEIKQKVADETKKENKYLTIIQKVTPDKIKGEVEIKFDVVARGHESVKISIDHTIKGFKTGDDPQRIFDQGINKSVSDTSVINAYIAKDQAKRFESDNADYIKALSRQLATKPDDDVSVEALRKREGEAKLRKDVTDEQYKNSKENFDKIVKQKHANLDTFDNWLLKTFSAPIYDKDGKFQGFSINQGSQFGIGPSWVDSAQRNKYQINGYPRTILNEQYLRQALQTWHIEFANPARKEYIDEKTKRREIIPNTFTPTAGTAWIMDYALDPTNSYPTKWYIGTNLHVAQALTDETNSFSIARLQKDTTRVTDPHQLASTGYDFRIEKFNFLLNGTDKKDWPIRIVYTGTDYLNKDPKDYLDDTHQDFLKDKQEFADFAVLEIDFSKVKKGNDTGGNYFFSTYWNQGIPEQFAANLRKLEDDLRKPNIDQTALKTAQSNIAKFITNDYANLKGENDKVKFIAQDYLHNYSQIDRPLDSKAEFNGDSLYAVGWPRADLDYKWDQYADEKEIKNKKFNYELWINKDGRRSIENTKDGNWLSYVLGYRTINDKPGIVDAFISAPKNGAKFHEYNGKQWVSVGLNYSPKHYAPFGGSSGTSIRNQNNQLVAVFHSANQNAGAGLAVAFRSQGYDYNGVFNSDQKTYELPQYDLIYGGGKDQKAGASYREALKKIYEKDGNFKTWLFQNGLDNVPQEYKFDNKTEQSK</sequence>
<keyword evidence="5" id="KW-1185">Reference proteome</keyword>
<dbReference type="NCBIfam" id="NF045841">
    <property type="entry name" value="Ig_SerProt_MIP"/>
    <property type="match status" value="1"/>
</dbReference>